<name>A0A4W3I2B4_CALMI</name>
<dbReference type="PROSITE" id="PS50011">
    <property type="entry name" value="PROTEIN_KINASE_DOM"/>
    <property type="match status" value="1"/>
</dbReference>
<dbReference type="GO" id="GO:0004672">
    <property type="term" value="F:protein kinase activity"/>
    <property type="evidence" value="ECO:0007669"/>
    <property type="project" value="InterPro"/>
</dbReference>
<keyword evidence="3" id="KW-1185">Reference proteome</keyword>
<reference evidence="3" key="3">
    <citation type="journal article" date="2014" name="Nature">
        <title>Elephant shark genome provides unique insights into gnathostome evolution.</title>
        <authorList>
            <consortium name="International Elephant Shark Genome Sequencing Consortium"/>
            <person name="Venkatesh B."/>
            <person name="Lee A.P."/>
            <person name="Ravi V."/>
            <person name="Maurya A.K."/>
            <person name="Lian M.M."/>
            <person name="Swann J.B."/>
            <person name="Ohta Y."/>
            <person name="Flajnik M.F."/>
            <person name="Sutoh Y."/>
            <person name="Kasahara M."/>
            <person name="Hoon S."/>
            <person name="Gangu V."/>
            <person name="Roy S.W."/>
            <person name="Irimia M."/>
            <person name="Korzh V."/>
            <person name="Kondrychyn I."/>
            <person name="Lim Z.W."/>
            <person name="Tay B.H."/>
            <person name="Tohari S."/>
            <person name="Kong K.W."/>
            <person name="Ho S."/>
            <person name="Lorente-Galdos B."/>
            <person name="Quilez J."/>
            <person name="Marques-Bonet T."/>
            <person name="Raney B.J."/>
            <person name="Ingham P.W."/>
            <person name="Tay A."/>
            <person name="Hillier L.W."/>
            <person name="Minx P."/>
            <person name="Boehm T."/>
            <person name="Wilson R.K."/>
            <person name="Brenner S."/>
            <person name="Warren W.C."/>
        </authorList>
    </citation>
    <scope>NUCLEOTIDE SEQUENCE [LARGE SCALE GENOMIC DNA]</scope>
</reference>
<dbReference type="InterPro" id="IPR008271">
    <property type="entry name" value="Ser/Thr_kinase_AS"/>
</dbReference>
<dbReference type="Pfam" id="PF00069">
    <property type="entry name" value="Pkinase"/>
    <property type="match status" value="1"/>
</dbReference>
<evidence type="ECO:0000259" key="1">
    <source>
        <dbReference type="PROSITE" id="PS50011"/>
    </source>
</evidence>
<dbReference type="Proteomes" id="UP000314986">
    <property type="component" value="Unassembled WGS sequence"/>
</dbReference>
<reference evidence="3" key="1">
    <citation type="journal article" date="2006" name="Science">
        <title>Ancient noncoding elements conserved in the human genome.</title>
        <authorList>
            <person name="Venkatesh B."/>
            <person name="Kirkness E.F."/>
            <person name="Loh Y.H."/>
            <person name="Halpern A.L."/>
            <person name="Lee A.P."/>
            <person name="Johnson J."/>
            <person name="Dandona N."/>
            <person name="Viswanathan L.D."/>
            <person name="Tay A."/>
            <person name="Venter J.C."/>
            <person name="Strausberg R.L."/>
            <person name="Brenner S."/>
        </authorList>
    </citation>
    <scope>NUCLEOTIDE SEQUENCE [LARGE SCALE GENOMIC DNA]</scope>
</reference>
<dbReference type="GO" id="GO:0005524">
    <property type="term" value="F:ATP binding"/>
    <property type="evidence" value="ECO:0007669"/>
    <property type="project" value="InterPro"/>
</dbReference>
<dbReference type="GeneTree" id="ENSGT00940000156481"/>
<evidence type="ECO:0000313" key="3">
    <source>
        <dbReference type="Proteomes" id="UP000314986"/>
    </source>
</evidence>
<dbReference type="SUPFAM" id="SSF56112">
    <property type="entry name" value="Protein kinase-like (PK-like)"/>
    <property type="match status" value="1"/>
</dbReference>
<protein>
    <submittedName>
        <fullName evidence="2">Calcium/calmodulin-dependent protein kinase type II subunit gamma-like</fullName>
    </submittedName>
</protein>
<dbReference type="PROSITE" id="PS00108">
    <property type="entry name" value="PROTEIN_KINASE_ST"/>
    <property type="match status" value="1"/>
</dbReference>
<dbReference type="InterPro" id="IPR000719">
    <property type="entry name" value="Prot_kinase_dom"/>
</dbReference>
<dbReference type="Ensembl" id="ENSCMIT00000021687.1">
    <property type="protein sequence ID" value="ENSCMIP00000021302.1"/>
    <property type="gene ID" value="ENSCMIG00000009730.1"/>
</dbReference>
<dbReference type="PANTHER" id="PTHR24347">
    <property type="entry name" value="SERINE/THREONINE-PROTEIN KINASE"/>
    <property type="match status" value="1"/>
</dbReference>
<evidence type="ECO:0000313" key="2">
    <source>
        <dbReference type="Ensembl" id="ENSCMIP00000021302.1"/>
    </source>
</evidence>
<dbReference type="STRING" id="7868.ENSCMIP00000021302"/>
<organism evidence="2 3">
    <name type="scientific">Callorhinchus milii</name>
    <name type="common">Ghost shark</name>
    <dbReference type="NCBI Taxonomy" id="7868"/>
    <lineage>
        <taxon>Eukaryota</taxon>
        <taxon>Metazoa</taxon>
        <taxon>Chordata</taxon>
        <taxon>Craniata</taxon>
        <taxon>Vertebrata</taxon>
        <taxon>Chondrichthyes</taxon>
        <taxon>Holocephali</taxon>
        <taxon>Chimaeriformes</taxon>
        <taxon>Callorhinchidae</taxon>
        <taxon>Callorhinchus</taxon>
    </lineage>
</organism>
<dbReference type="AlphaFoldDB" id="A0A4W3I2B4"/>
<reference evidence="2" key="4">
    <citation type="submission" date="2025-08" db="UniProtKB">
        <authorList>
            <consortium name="Ensembl"/>
        </authorList>
    </citation>
    <scope>IDENTIFICATION</scope>
</reference>
<sequence length="175" mass="19387">LCEWLLVSSFSQHSLVLWFFPSFPSPFPLPSLRPSPPLSLSPLVLPLFFCSHCIHQILDSVNHIHQHDIVHRDLKPENLLLASKCKGAAVKLADFGLAIEVQGEQQAWFGESPAFISVALLSPSVPVQLAMLFIAPYVVETSQSPSQHILRSESTVFCGQNVIGNELSHKPSWIE</sequence>
<accession>A0A4W3I2B4</accession>
<reference evidence="3" key="2">
    <citation type="journal article" date="2007" name="PLoS Biol.">
        <title>Survey sequencing and comparative analysis of the elephant shark (Callorhinchus milii) genome.</title>
        <authorList>
            <person name="Venkatesh B."/>
            <person name="Kirkness E.F."/>
            <person name="Loh Y.H."/>
            <person name="Halpern A.L."/>
            <person name="Lee A.P."/>
            <person name="Johnson J."/>
            <person name="Dandona N."/>
            <person name="Viswanathan L.D."/>
            <person name="Tay A."/>
            <person name="Venter J.C."/>
            <person name="Strausberg R.L."/>
            <person name="Brenner S."/>
        </authorList>
    </citation>
    <scope>NUCLEOTIDE SEQUENCE [LARGE SCALE GENOMIC DNA]</scope>
</reference>
<dbReference type="InterPro" id="IPR011009">
    <property type="entry name" value="Kinase-like_dom_sf"/>
</dbReference>
<dbReference type="Gene3D" id="1.10.510.10">
    <property type="entry name" value="Transferase(Phosphotransferase) domain 1"/>
    <property type="match status" value="1"/>
</dbReference>
<reference evidence="2" key="5">
    <citation type="submission" date="2025-09" db="UniProtKB">
        <authorList>
            <consortium name="Ensembl"/>
        </authorList>
    </citation>
    <scope>IDENTIFICATION</scope>
</reference>
<feature type="domain" description="Protein kinase" evidence="1">
    <location>
        <begin position="1"/>
        <end position="175"/>
    </location>
</feature>
<proteinExistence type="predicted"/>
<dbReference type="InParanoid" id="A0A4W3I2B4"/>